<dbReference type="KEGG" id="cput:CONPUDRAFT_146974"/>
<evidence type="ECO:0000256" key="1">
    <source>
        <dbReference type="SAM" id="MobiDB-lite"/>
    </source>
</evidence>
<feature type="region of interest" description="Disordered" evidence="1">
    <location>
        <begin position="67"/>
        <end position="101"/>
    </location>
</feature>
<dbReference type="AlphaFoldDB" id="A0A5M3M9W1"/>
<evidence type="ECO:0000313" key="3">
    <source>
        <dbReference type="Proteomes" id="UP000053558"/>
    </source>
</evidence>
<organism evidence="2 3">
    <name type="scientific">Coniophora puteana (strain RWD-64-598)</name>
    <name type="common">Brown rot fungus</name>
    <dbReference type="NCBI Taxonomy" id="741705"/>
    <lineage>
        <taxon>Eukaryota</taxon>
        <taxon>Fungi</taxon>
        <taxon>Dikarya</taxon>
        <taxon>Basidiomycota</taxon>
        <taxon>Agaricomycotina</taxon>
        <taxon>Agaricomycetes</taxon>
        <taxon>Agaricomycetidae</taxon>
        <taxon>Boletales</taxon>
        <taxon>Coniophorineae</taxon>
        <taxon>Coniophoraceae</taxon>
        <taxon>Coniophora</taxon>
    </lineage>
</organism>
<name>A0A5M3M9W1_CONPW</name>
<comment type="caution">
    <text evidence="2">The sequence shown here is derived from an EMBL/GenBank/DDBJ whole genome shotgun (WGS) entry which is preliminary data.</text>
</comment>
<gene>
    <name evidence="2" type="ORF">CONPUDRAFT_146974</name>
</gene>
<evidence type="ECO:0000313" key="2">
    <source>
        <dbReference type="EMBL" id="EIW75887.1"/>
    </source>
</evidence>
<accession>A0A5M3M9W1</accession>
<feature type="compositionally biased region" description="Low complexity" evidence="1">
    <location>
        <begin position="153"/>
        <end position="167"/>
    </location>
</feature>
<keyword evidence="3" id="KW-1185">Reference proteome</keyword>
<reference evidence="3" key="1">
    <citation type="journal article" date="2012" name="Science">
        <title>The Paleozoic origin of enzymatic lignin decomposition reconstructed from 31 fungal genomes.</title>
        <authorList>
            <person name="Floudas D."/>
            <person name="Binder M."/>
            <person name="Riley R."/>
            <person name="Barry K."/>
            <person name="Blanchette R.A."/>
            <person name="Henrissat B."/>
            <person name="Martinez A.T."/>
            <person name="Otillar R."/>
            <person name="Spatafora J.W."/>
            <person name="Yadav J.S."/>
            <person name="Aerts A."/>
            <person name="Benoit I."/>
            <person name="Boyd A."/>
            <person name="Carlson A."/>
            <person name="Copeland A."/>
            <person name="Coutinho P.M."/>
            <person name="de Vries R.P."/>
            <person name="Ferreira P."/>
            <person name="Findley K."/>
            <person name="Foster B."/>
            <person name="Gaskell J."/>
            <person name="Glotzer D."/>
            <person name="Gorecki P."/>
            <person name="Heitman J."/>
            <person name="Hesse C."/>
            <person name="Hori C."/>
            <person name="Igarashi K."/>
            <person name="Jurgens J.A."/>
            <person name="Kallen N."/>
            <person name="Kersten P."/>
            <person name="Kohler A."/>
            <person name="Kuees U."/>
            <person name="Kumar T.K.A."/>
            <person name="Kuo A."/>
            <person name="LaButti K."/>
            <person name="Larrondo L.F."/>
            <person name="Lindquist E."/>
            <person name="Ling A."/>
            <person name="Lombard V."/>
            <person name="Lucas S."/>
            <person name="Lundell T."/>
            <person name="Martin R."/>
            <person name="McLaughlin D.J."/>
            <person name="Morgenstern I."/>
            <person name="Morin E."/>
            <person name="Murat C."/>
            <person name="Nagy L.G."/>
            <person name="Nolan M."/>
            <person name="Ohm R.A."/>
            <person name="Patyshakuliyeva A."/>
            <person name="Rokas A."/>
            <person name="Ruiz-Duenas F.J."/>
            <person name="Sabat G."/>
            <person name="Salamov A."/>
            <person name="Samejima M."/>
            <person name="Schmutz J."/>
            <person name="Slot J.C."/>
            <person name="St John F."/>
            <person name="Stenlid J."/>
            <person name="Sun H."/>
            <person name="Sun S."/>
            <person name="Syed K."/>
            <person name="Tsang A."/>
            <person name="Wiebenga A."/>
            <person name="Young D."/>
            <person name="Pisabarro A."/>
            <person name="Eastwood D.C."/>
            <person name="Martin F."/>
            <person name="Cullen D."/>
            <person name="Grigoriev I.V."/>
            <person name="Hibbett D.S."/>
        </authorList>
    </citation>
    <scope>NUCLEOTIDE SEQUENCE [LARGE SCALE GENOMIC DNA]</scope>
    <source>
        <strain evidence="3">RWD-64-598 SS2</strain>
    </source>
</reference>
<feature type="region of interest" description="Disordered" evidence="1">
    <location>
        <begin position="146"/>
        <end position="174"/>
    </location>
</feature>
<dbReference type="GeneID" id="19202261"/>
<dbReference type="RefSeq" id="XP_007773888.1">
    <property type="nucleotide sequence ID" value="XM_007775698.1"/>
</dbReference>
<sequence length="174" mass="19224">MGWFIRMRWSQRSAVPPRRNVFTDANIPKTMSTGTKDYRTNDLTFGALQANINDRLSGVAKALRRFTARRTRGRKQDIPPGQDSEEGSNSESHSMHSLHDPPRVLDIIYTSQAEARYVAAGDRPNFTRWQLIRLIFCCASQADILSPDDGKNASARSESSAARGGAAKPNSTGA</sequence>
<protein>
    <submittedName>
        <fullName evidence="2">Uncharacterized protein</fullName>
    </submittedName>
</protein>
<dbReference type="EMBL" id="JH711587">
    <property type="protein sequence ID" value="EIW75887.1"/>
    <property type="molecule type" value="Genomic_DNA"/>
</dbReference>
<proteinExistence type="predicted"/>
<dbReference type="Proteomes" id="UP000053558">
    <property type="component" value="Unassembled WGS sequence"/>
</dbReference>